<evidence type="ECO:0000256" key="1">
    <source>
        <dbReference type="SAM" id="MobiDB-lite"/>
    </source>
</evidence>
<protein>
    <submittedName>
        <fullName evidence="2">Uncharacterized protein</fullName>
    </submittedName>
</protein>
<organism evidence="2 3">
    <name type="scientific">Grifola frondosa</name>
    <name type="common">Maitake</name>
    <name type="synonym">Polyporus frondosus</name>
    <dbReference type="NCBI Taxonomy" id="5627"/>
    <lineage>
        <taxon>Eukaryota</taxon>
        <taxon>Fungi</taxon>
        <taxon>Dikarya</taxon>
        <taxon>Basidiomycota</taxon>
        <taxon>Agaricomycotina</taxon>
        <taxon>Agaricomycetes</taxon>
        <taxon>Polyporales</taxon>
        <taxon>Grifolaceae</taxon>
        <taxon>Grifola</taxon>
    </lineage>
</organism>
<accession>A0A1C7MNU7</accession>
<comment type="caution">
    <text evidence="2">The sequence shown here is derived from an EMBL/GenBank/DDBJ whole genome shotgun (WGS) entry which is preliminary data.</text>
</comment>
<evidence type="ECO:0000313" key="3">
    <source>
        <dbReference type="Proteomes" id="UP000092993"/>
    </source>
</evidence>
<sequence length="68" mass="7911">MDREALLMMDQQEHSRMRKEEDVPELEAPVGLLNEIARRPLPTRRVTSYRAQVARAPWARRSPPSSAR</sequence>
<reference evidence="2 3" key="1">
    <citation type="submission" date="2016-03" db="EMBL/GenBank/DDBJ databases">
        <title>Whole genome sequencing of Grifola frondosa 9006-11.</title>
        <authorList>
            <person name="Min B."/>
            <person name="Park H."/>
            <person name="Kim J.-G."/>
            <person name="Cho H."/>
            <person name="Oh Y.-L."/>
            <person name="Kong W.-S."/>
            <person name="Choi I.-G."/>
        </authorList>
    </citation>
    <scope>NUCLEOTIDE SEQUENCE [LARGE SCALE GENOMIC DNA]</scope>
    <source>
        <strain evidence="2 3">9006-11</strain>
    </source>
</reference>
<dbReference type="AlphaFoldDB" id="A0A1C7MNU7"/>
<dbReference type="Proteomes" id="UP000092993">
    <property type="component" value="Unassembled WGS sequence"/>
</dbReference>
<keyword evidence="3" id="KW-1185">Reference proteome</keyword>
<feature type="compositionally biased region" description="Basic and acidic residues" evidence="1">
    <location>
        <begin position="1"/>
        <end position="21"/>
    </location>
</feature>
<evidence type="ECO:0000313" key="2">
    <source>
        <dbReference type="EMBL" id="OBZ78550.1"/>
    </source>
</evidence>
<dbReference type="EMBL" id="LUGG01000001">
    <property type="protein sequence ID" value="OBZ78550.1"/>
    <property type="molecule type" value="Genomic_DNA"/>
</dbReference>
<proteinExistence type="predicted"/>
<name>A0A1C7MNU7_GRIFR</name>
<gene>
    <name evidence="2" type="ORF">A0H81_01465</name>
</gene>
<feature type="region of interest" description="Disordered" evidence="1">
    <location>
        <begin position="1"/>
        <end position="23"/>
    </location>
</feature>